<dbReference type="NCBIfam" id="NF033902">
    <property type="entry name" value="iso_D2_wall_anc"/>
    <property type="match status" value="1"/>
</dbReference>
<reference evidence="4 5" key="1">
    <citation type="submission" date="2020-02" db="EMBL/GenBank/DDBJ databases">
        <title>Characterization of phylogenetic diversity of novel bifidobacterial species isolated in Czech ZOOs.</title>
        <authorList>
            <person name="Lugli G.A."/>
            <person name="Vera N.B."/>
            <person name="Ventura M."/>
        </authorList>
    </citation>
    <scope>NUCLEOTIDE SEQUENCE [LARGE SCALE GENOMIC DNA]</scope>
    <source>
        <strain evidence="4 5">DSM 109963</strain>
    </source>
</reference>
<feature type="region of interest" description="Disordered" evidence="1">
    <location>
        <begin position="434"/>
        <end position="454"/>
    </location>
</feature>
<accession>A0ABX1SVY6</accession>
<dbReference type="RefSeq" id="WP_172144600.1">
    <property type="nucleotide sequence ID" value="NZ_JAAIIJ010000010.1"/>
</dbReference>
<comment type="caution">
    <text evidence="4">The sequence shown here is derived from an EMBL/GenBank/DDBJ whole genome shotgun (WGS) entry which is preliminary data.</text>
</comment>
<keyword evidence="2" id="KW-0472">Membrane</keyword>
<dbReference type="NCBIfam" id="TIGR01167">
    <property type="entry name" value="LPXTG_anchor"/>
    <property type="match status" value="1"/>
</dbReference>
<feature type="transmembrane region" description="Helical" evidence="2">
    <location>
        <begin position="579"/>
        <end position="602"/>
    </location>
</feature>
<dbReference type="EMBL" id="JAAIIJ010000010">
    <property type="protein sequence ID" value="NMN01995.1"/>
    <property type="molecule type" value="Genomic_DNA"/>
</dbReference>
<name>A0ABX1SVY6_9BIFI</name>
<keyword evidence="2" id="KW-1133">Transmembrane helix</keyword>
<feature type="domain" description="SpaA-like prealbumin fold" evidence="3">
    <location>
        <begin position="396"/>
        <end position="518"/>
    </location>
</feature>
<evidence type="ECO:0000313" key="4">
    <source>
        <dbReference type="EMBL" id="NMN01995.1"/>
    </source>
</evidence>
<dbReference type="InterPro" id="IPR013783">
    <property type="entry name" value="Ig-like_fold"/>
</dbReference>
<dbReference type="NCBIfam" id="TIGR04226">
    <property type="entry name" value="RrgB_K2N_iso_D2"/>
    <property type="match status" value="1"/>
</dbReference>
<organism evidence="4 5">
    <name type="scientific">Bifidobacterium panos</name>
    <dbReference type="NCBI Taxonomy" id="2675321"/>
    <lineage>
        <taxon>Bacteria</taxon>
        <taxon>Bacillati</taxon>
        <taxon>Actinomycetota</taxon>
        <taxon>Actinomycetes</taxon>
        <taxon>Bifidobacteriales</taxon>
        <taxon>Bifidobacteriaceae</taxon>
        <taxon>Bifidobacterium</taxon>
    </lineage>
</organism>
<proteinExistence type="predicted"/>
<evidence type="ECO:0000313" key="5">
    <source>
        <dbReference type="Proteomes" id="UP000553756"/>
    </source>
</evidence>
<dbReference type="Pfam" id="PF17802">
    <property type="entry name" value="SpaA"/>
    <property type="match status" value="1"/>
</dbReference>
<feature type="region of interest" description="Disordered" evidence="1">
    <location>
        <begin position="519"/>
        <end position="551"/>
    </location>
</feature>
<dbReference type="Proteomes" id="UP000553756">
    <property type="component" value="Unassembled WGS sequence"/>
</dbReference>
<dbReference type="Gene3D" id="2.60.40.740">
    <property type="match status" value="1"/>
</dbReference>
<dbReference type="InterPro" id="IPR048052">
    <property type="entry name" value="FM1-like"/>
</dbReference>
<evidence type="ECO:0000259" key="3">
    <source>
        <dbReference type="Pfam" id="PF17802"/>
    </source>
</evidence>
<dbReference type="InterPro" id="IPR041033">
    <property type="entry name" value="SpaA_PFL_dom_1"/>
</dbReference>
<sequence>MFDGKRSHRGRLLPIVVVLVAAMVGAFGSASTLATANPAAAPAGNVTSATTAALKVTHLEDGVEATAYRYMSVNWDDTVHQPRTPQYLFDTEVAKWLREQTGFKNYISTDGGPTDSFRTLNSADMRDFSDRLLAAIARGTVNVATLQVDQQTAASVGSDGSDNAQLTFHLPMGGYLIGFSNGVSRVYQPIGTYIRPRYDEATKRYQLEVENIDGTPSDTEFDAKSKEITSTKTVNTKKKTHSQIGDVLDFLVTTPIPHYPDGALNKKFGVQDHPYRGLTINPSSIRVQIEGEEAPLDPDTHYSVRAVDAGADDKRGTGFKVEFTNDQYENRLADAGRQAKKLTVTYKGTLNRDAPIKGGTHNYAQPLIPKNIYNPTVGYTDPLPRPAVTTVYTYGIRFTKADSQNENNGLKGATFKLYRGKSGNTEVSVGEKITDAGSEENAGSEGDAGSEPKAGATAGMYVVQSGPSGSATLTSGENGLLQIDGLGAGTYRLQEVKAPNGGYTLPYKPIVIEIKDEQANGDGESGDKGDQSEPAEPDGVPDSTSKIGGKTATVDSADNRLIYTFTNRKADFNLPETGAIGAVIFGVLGVALVATSVTLVVVHRRRRKGKGKRSS</sequence>
<dbReference type="InterPro" id="IPR026466">
    <property type="entry name" value="Fim_isopep_form_D2_dom"/>
</dbReference>
<keyword evidence="5" id="KW-1185">Reference proteome</keyword>
<evidence type="ECO:0000256" key="1">
    <source>
        <dbReference type="SAM" id="MobiDB-lite"/>
    </source>
</evidence>
<evidence type="ECO:0000256" key="2">
    <source>
        <dbReference type="SAM" id="Phobius"/>
    </source>
</evidence>
<gene>
    <name evidence="4" type="ORF">G1C94_0617</name>
</gene>
<protein>
    <recommendedName>
        <fullName evidence="3">SpaA-like prealbumin fold domain-containing protein</fullName>
    </recommendedName>
</protein>
<dbReference type="Gene3D" id="2.60.40.10">
    <property type="entry name" value="Immunoglobulins"/>
    <property type="match status" value="1"/>
</dbReference>
<keyword evidence="2" id="KW-0812">Transmembrane</keyword>